<dbReference type="OrthoDB" id="361102at2759"/>
<dbReference type="AlphaFoldDB" id="A0A7J8I0H7"/>
<dbReference type="InterPro" id="IPR021600">
    <property type="entry name" value="TFIIE_asu_C"/>
</dbReference>
<keyword evidence="8" id="KW-0805">Transcription regulation</keyword>
<sequence length="437" mass="49490">MADPDVLTEVPAALKRLAKYVIRGFYGIEHALALDILIRNPCVKEEDMLELLKFDRKQLRSVLNNLKGDKFIKCRMRVETAADGKTTRHNYYFINYRTLVNVVKYKLDHMRRRIETDERDSTNRASFKCPVCFNTFTDLEANQLFDPRTGTFRCTFCDTEVEEDESAMPKKDARTLLARFNEQIEPIYALLRETEDVNLAYEILEPEPTEIPALKQSKDRAATTAGAAGLAGGHHREAWATKGPFYEDLYTQNVVINMDDQEDLHRASLEGKSAKERPIWLRESTVQGAYSSEEMKEGIDIDAFQDREEGRAGLDDNEEVMRALLIHEKKTPSATTGSVGAAAPVTTANGSDSESETSESDDDSPPRPAAVAAHRREEDEEDDEFEEVADDPTVMVAGRPFSYSEVSQRPELVAQMTPEEKEAYIAMGQRMFEDLFE</sequence>
<feature type="compositionally biased region" description="Acidic residues" evidence="15">
    <location>
        <begin position="353"/>
        <end position="363"/>
    </location>
</feature>
<keyword evidence="9" id="KW-0804">Transcription</keyword>
<keyword evidence="18" id="KW-1185">Reference proteome</keyword>
<dbReference type="InterPro" id="IPR039997">
    <property type="entry name" value="TFE"/>
</dbReference>
<dbReference type="EMBL" id="JACASF010000005">
    <property type="protein sequence ID" value="KAF6477619.1"/>
    <property type="molecule type" value="Genomic_DNA"/>
</dbReference>
<dbReference type="GO" id="GO:0006367">
    <property type="term" value="P:transcription initiation at RNA polymerase II promoter"/>
    <property type="evidence" value="ECO:0007669"/>
    <property type="project" value="InterPro"/>
</dbReference>
<dbReference type="PANTHER" id="PTHR13097:SF8">
    <property type="entry name" value="GENERAL TRANSCRIPTION FACTOR IIE SUBUNIT 1"/>
    <property type="match status" value="1"/>
</dbReference>
<comment type="subcellular location">
    <subcellularLocation>
        <location evidence="1">Nucleus</location>
    </subcellularLocation>
</comment>
<protein>
    <recommendedName>
        <fullName evidence="13">General transcription factor IIE subunit 1</fullName>
    </recommendedName>
    <alternativeName>
        <fullName evidence="14">Transcription initiation factor IIE subunit alpha</fullName>
    </alternativeName>
</protein>
<dbReference type="InterPro" id="IPR002853">
    <property type="entry name" value="TFIIE_asu"/>
</dbReference>
<evidence type="ECO:0000256" key="8">
    <source>
        <dbReference type="ARBA" id="ARBA00023015"/>
    </source>
</evidence>
<name>A0A7J8I0H7_MOLMO</name>
<proteinExistence type="inferred from homology"/>
<dbReference type="Gene3D" id="6.10.140.1250">
    <property type="match status" value="1"/>
</dbReference>
<evidence type="ECO:0000256" key="14">
    <source>
        <dbReference type="ARBA" id="ARBA00080958"/>
    </source>
</evidence>
<keyword evidence="7" id="KW-0007">Acetylation</keyword>
<comment type="function">
    <text evidence="11">Recruits TFIIH to the initiation complex and stimulates the RNA polymerase II C-terminal domain kinase and DNA-dependent ATPase activities of TFIIH. Both TFIIH and TFIIE are required for promoter clearance by RNA polymerase.</text>
</comment>
<dbReference type="FunFam" id="3.30.40.10:FF:000087">
    <property type="entry name" value="General transcription factor IIE subunit 1"/>
    <property type="match status" value="1"/>
</dbReference>
<comment type="similarity">
    <text evidence="2">Belongs to the TFIIE alpha subunit family.</text>
</comment>
<keyword evidence="6" id="KW-0862">Zinc</keyword>
<dbReference type="InterPro" id="IPR013083">
    <property type="entry name" value="Znf_RING/FYVE/PHD"/>
</dbReference>
<dbReference type="PROSITE" id="PS51344">
    <property type="entry name" value="HTH_TFE_IIE"/>
    <property type="match status" value="1"/>
</dbReference>
<evidence type="ECO:0000256" key="9">
    <source>
        <dbReference type="ARBA" id="ARBA00023163"/>
    </source>
</evidence>
<keyword evidence="3" id="KW-0597">Phosphoprotein</keyword>
<evidence type="ECO:0000256" key="15">
    <source>
        <dbReference type="SAM" id="MobiDB-lite"/>
    </source>
</evidence>
<evidence type="ECO:0000256" key="1">
    <source>
        <dbReference type="ARBA" id="ARBA00004123"/>
    </source>
</evidence>
<evidence type="ECO:0000256" key="4">
    <source>
        <dbReference type="ARBA" id="ARBA00022723"/>
    </source>
</evidence>
<dbReference type="InterPro" id="IPR017919">
    <property type="entry name" value="TFIIE/TFIIEa_HTH"/>
</dbReference>
<dbReference type="GO" id="GO:0008270">
    <property type="term" value="F:zinc ion binding"/>
    <property type="evidence" value="ECO:0007669"/>
    <property type="project" value="UniProtKB-KW"/>
</dbReference>
<dbReference type="SUPFAM" id="SSF57783">
    <property type="entry name" value="Zinc beta-ribbon"/>
    <property type="match status" value="1"/>
</dbReference>
<feature type="compositionally biased region" description="Acidic residues" evidence="15">
    <location>
        <begin position="378"/>
        <end position="388"/>
    </location>
</feature>
<dbReference type="GO" id="GO:0005673">
    <property type="term" value="C:transcription factor TFIIE complex"/>
    <property type="evidence" value="ECO:0007669"/>
    <property type="project" value="TreeGrafter"/>
</dbReference>
<dbReference type="Pfam" id="PF02002">
    <property type="entry name" value="TFIIE_alpha"/>
    <property type="match status" value="1"/>
</dbReference>
<dbReference type="PANTHER" id="PTHR13097">
    <property type="entry name" value="TRANSCRIPTION INITIATION FACTOR IIE, ALPHA SUBUNIT"/>
    <property type="match status" value="1"/>
</dbReference>
<evidence type="ECO:0000256" key="2">
    <source>
        <dbReference type="ARBA" id="ARBA00008947"/>
    </source>
</evidence>
<evidence type="ECO:0000256" key="7">
    <source>
        <dbReference type="ARBA" id="ARBA00022990"/>
    </source>
</evidence>
<evidence type="ECO:0000256" key="12">
    <source>
        <dbReference type="ARBA" id="ARBA00065242"/>
    </source>
</evidence>
<gene>
    <name evidence="17" type="ORF">HJG59_006049</name>
</gene>
<keyword evidence="10" id="KW-0539">Nucleus</keyword>
<dbReference type="InParanoid" id="A0A7J8I0H7"/>
<feature type="domain" description="HTH TFE/IIEalpha-type" evidence="16">
    <location>
        <begin position="14"/>
        <end position="104"/>
    </location>
</feature>
<comment type="caution">
    <text evidence="17">The sequence shown here is derived from an EMBL/GenBank/DDBJ whole genome shotgun (WGS) entry which is preliminary data.</text>
</comment>
<reference evidence="17 18" key="1">
    <citation type="journal article" date="2020" name="Nature">
        <title>Six reference-quality genomes reveal evolution of bat adaptations.</title>
        <authorList>
            <person name="Jebb D."/>
            <person name="Huang Z."/>
            <person name="Pippel M."/>
            <person name="Hughes G.M."/>
            <person name="Lavrichenko K."/>
            <person name="Devanna P."/>
            <person name="Winkler S."/>
            <person name="Jermiin L.S."/>
            <person name="Skirmuntt E.C."/>
            <person name="Katzourakis A."/>
            <person name="Burkitt-Gray L."/>
            <person name="Ray D.A."/>
            <person name="Sullivan K.A.M."/>
            <person name="Roscito J.G."/>
            <person name="Kirilenko B.M."/>
            <person name="Davalos L.M."/>
            <person name="Corthals A.P."/>
            <person name="Power M.L."/>
            <person name="Jones G."/>
            <person name="Ransome R.D."/>
            <person name="Dechmann D.K.N."/>
            <person name="Locatelli A.G."/>
            <person name="Puechmaille S.J."/>
            <person name="Fedrigo O."/>
            <person name="Jarvis E.D."/>
            <person name="Hiller M."/>
            <person name="Vernes S.C."/>
            <person name="Myers E.W."/>
            <person name="Teeling E.C."/>
        </authorList>
    </citation>
    <scope>NUCLEOTIDE SEQUENCE [LARGE SCALE GENOMIC DNA]</scope>
    <source>
        <strain evidence="17">MMolMol1</strain>
        <tissue evidence="17">Muscle</tissue>
    </source>
</reference>
<evidence type="ECO:0000256" key="13">
    <source>
        <dbReference type="ARBA" id="ARBA00073913"/>
    </source>
</evidence>
<dbReference type="Pfam" id="PF11521">
    <property type="entry name" value="TFIIE-A_C"/>
    <property type="match status" value="1"/>
</dbReference>
<organism evidence="17 18">
    <name type="scientific">Molossus molossus</name>
    <name type="common">Pallas' mastiff bat</name>
    <name type="synonym">Vespertilio molossus</name>
    <dbReference type="NCBI Taxonomy" id="27622"/>
    <lineage>
        <taxon>Eukaryota</taxon>
        <taxon>Metazoa</taxon>
        <taxon>Chordata</taxon>
        <taxon>Craniata</taxon>
        <taxon>Vertebrata</taxon>
        <taxon>Euteleostomi</taxon>
        <taxon>Mammalia</taxon>
        <taxon>Eutheria</taxon>
        <taxon>Laurasiatheria</taxon>
        <taxon>Chiroptera</taxon>
        <taxon>Yangochiroptera</taxon>
        <taxon>Molossidae</taxon>
        <taxon>Molossus</taxon>
    </lineage>
</organism>
<keyword evidence="4" id="KW-0479">Metal-binding</keyword>
<keyword evidence="5" id="KW-0863">Zinc-finger</keyword>
<evidence type="ECO:0000313" key="17">
    <source>
        <dbReference type="EMBL" id="KAF6477619.1"/>
    </source>
</evidence>
<feature type="region of interest" description="Disordered" evidence="15">
    <location>
        <begin position="328"/>
        <end position="388"/>
    </location>
</feature>
<evidence type="ECO:0000259" key="16">
    <source>
        <dbReference type="PROSITE" id="PS51344"/>
    </source>
</evidence>
<evidence type="ECO:0000256" key="6">
    <source>
        <dbReference type="ARBA" id="ARBA00022833"/>
    </source>
</evidence>
<evidence type="ECO:0000256" key="11">
    <source>
        <dbReference type="ARBA" id="ARBA00025581"/>
    </source>
</evidence>
<dbReference type="Proteomes" id="UP000550707">
    <property type="component" value="Unassembled WGS sequence"/>
</dbReference>
<dbReference type="Gene3D" id="3.30.40.10">
    <property type="entry name" value="Zinc/RING finger domain, C3HC4 (zinc finger)"/>
    <property type="match status" value="1"/>
</dbReference>
<dbReference type="InterPro" id="IPR024550">
    <property type="entry name" value="TFIIEa/SarR/Rpc3_HTH_dom"/>
</dbReference>
<accession>A0A7J8I0H7</accession>
<comment type="subunit">
    <text evidence="12">Tetramer of two alpha and two beta chains. Interacts with TAF6/TAFII80. Interacts with ATF7IP. Interacts with SND1. Part of TBP-based Pol II pre-initiation complex (PIC), in which Pol II core assembles with general transcription factors and other specific initiation factors including GTF2E1, GTF2E2, GTF2F1, GTF2F2, TCEA1, ERCC2, ERCC3, GTF2H2, GTF2H3, GTF2H4, GTF2H5, GTF2A1, GTF2A2, GTF2B and TBP; this large multi-subunit PIC complex mediates DNA unwinding and targets Pol II core to the transcription start site where the first phosphodiester bond forms.</text>
</comment>
<dbReference type="SMART" id="SM00531">
    <property type="entry name" value="TFIIE"/>
    <property type="match status" value="1"/>
</dbReference>
<evidence type="ECO:0000256" key="3">
    <source>
        <dbReference type="ARBA" id="ARBA00022553"/>
    </source>
</evidence>
<evidence type="ECO:0000256" key="10">
    <source>
        <dbReference type="ARBA" id="ARBA00023242"/>
    </source>
</evidence>
<evidence type="ECO:0000313" key="18">
    <source>
        <dbReference type="Proteomes" id="UP000550707"/>
    </source>
</evidence>
<dbReference type="FunCoup" id="A0A7J8I0H7">
    <property type="interactions" value="3083"/>
</dbReference>
<evidence type="ECO:0000256" key="5">
    <source>
        <dbReference type="ARBA" id="ARBA00022771"/>
    </source>
</evidence>